<gene>
    <name evidence="1" type="ORF">ElyMa_000092200</name>
</gene>
<dbReference type="EMBL" id="BMAT01000162">
    <property type="protein sequence ID" value="GFR60942.1"/>
    <property type="molecule type" value="Genomic_DNA"/>
</dbReference>
<protein>
    <submittedName>
        <fullName evidence="1">Uncharacterized protein</fullName>
    </submittedName>
</protein>
<keyword evidence="2" id="KW-1185">Reference proteome</keyword>
<evidence type="ECO:0000313" key="2">
    <source>
        <dbReference type="Proteomes" id="UP000762676"/>
    </source>
</evidence>
<dbReference type="Proteomes" id="UP000762676">
    <property type="component" value="Unassembled WGS sequence"/>
</dbReference>
<sequence length="156" mass="17390">MSFKQATFLCLNKADEACKISSDLGVRHLLSDKNLTIALRRSFEATEEYKFVKPLPVCLSVGHRSLSQMNFRTGPATCKPACTNVTKLSVIGERGATADPSGDYDLDTEHESLLNLLITTNGAWIHQYTPEFKKVSIIWKRPSSSPARKFKTALRN</sequence>
<reference evidence="1 2" key="1">
    <citation type="journal article" date="2021" name="Elife">
        <title>Chloroplast acquisition without the gene transfer in kleptoplastic sea slugs, Plakobranchus ocellatus.</title>
        <authorList>
            <person name="Maeda T."/>
            <person name="Takahashi S."/>
            <person name="Yoshida T."/>
            <person name="Shimamura S."/>
            <person name="Takaki Y."/>
            <person name="Nagai Y."/>
            <person name="Toyoda A."/>
            <person name="Suzuki Y."/>
            <person name="Arimoto A."/>
            <person name="Ishii H."/>
            <person name="Satoh N."/>
            <person name="Nishiyama T."/>
            <person name="Hasebe M."/>
            <person name="Maruyama T."/>
            <person name="Minagawa J."/>
            <person name="Obokata J."/>
            <person name="Shigenobu S."/>
        </authorList>
    </citation>
    <scope>NUCLEOTIDE SEQUENCE [LARGE SCALE GENOMIC DNA]</scope>
</reference>
<organism evidence="1 2">
    <name type="scientific">Elysia marginata</name>
    <dbReference type="NCBI Taxonomy" id="1093978"/>
    <lineage>
        <taxon>Eukaryota</taxon>
        <taxon>Metazoa</taxon>
        <taxon>Spiralia</taxon>
        <taxon>Lophotrochozoa</taxon>
        <taxon>Mollusca</taxon>
        <taxon>Gastropoda</taxon>
        <taxon>Heterobranchia</taxon>
        <taxon>Euthyneura</taxon>
        <taxon>Panpulmonata</taxon>
        <taxon>Sacoglossa</taxon>
        <taxon>Placobranchoidea</taxon>
        <taxon>Plakobranchidae</taxon>
        <taxon>Elysia</taxon>
    </lineage>
</organism>
<accession>A0AAV4EIW3</accession>
<proteinExistence type="predicted"/>
<evidence type="ECO:0000313" key="1">
    <source>
        <dbReference type="EMBL" id="GFR60942.1"/>
    </source>
</evidence>
<comment type="caution">
    <text evidence="1">The sequence shown here is derived from an EMBL/GenBank/DDBJ whole genome shotgun (WGS) entry which is preliminary data.</text>
</comment>
<name>A0AAV4EIW3_9GAST</name>
<dbReference type="AlphaFoldDB" id="A0AAV4EIW3"/>